<proteinExistence type="predicted"/>
<dbReference type="Proteomes" id="UP000317036">
    <property type="component" value="Unassembled WGS sequence"/>
</dbReference>
<dbReference type="RefSeq" id="WP_144842652.1">
    <property type="nucleotide sequence ID" value="NZ_VNJI01000002.1"/>
</dbReference>
<dbReference type="OrthoDB" id="2617240at2"/>
<sequence>MPTKWGLEGVTQVSSPRFIQNQWSKWKTAASQLISTESKESYDDEVMELDLEPEFYQKCLQMAKAEQTSVSAVVHYILEQYFTGRSNEKLVQATMEQKERNPLLQLDALVKRSERRMGEEARYEHA</sequence>
<accession>A0A559KH66</accession>
<keyword evidence="2" id="KW-1185">Reference proteome</keyword>
<protein>
    <submittedName>
        <fullName evidence="1">Uncharacterized protein</fullName>
    </submittedName>
</protein>
<reference evidence="1 2" key="1">
    <citation type="submission" date="2019-07" db="EMBL/GenBank/DDBJ databases">
        <authorList>
            <person name="Kim J."/>
        </authorList>
    </citation>
    <scope>NUCLEOTIDE SEQUENCE [LARGE SCALE GENOMIC DNA]</scope>
    <source>
        <strain evidence="1 2">JC52</strain>
    </source>
</reference>
<gene>
    <name evidence="1" type="ORF">FPZ49_01820</name>
</gene>
<evidence type="ECO:0000313" key="1">
    <source>
        <dbReference type="EMBL" id="TVY11461.1"/>
    </source>
</evidence>
<organism evidence="1 2">
    <name type="scientific">Paenibacillus cremeus</name>
    <dbReference type="NCBI Taxonomy" id="2163881"/>
    <lineage>
        <taxon>Bacteria</taxon>
        <taxon>Bacillati</taxon>
        <taxon>Bacillota</taxon>
        <taxon>Bacilli</taxon>
        <taxon>Bacillales</taxon>
        <taxon>Paenibacillaceae</taxon>
        <taxon>Paenibacillus</taxon>
    </lineage>
</organism>
<comment type="caution">
    <text evidence="1">The sequence shown here is derived from an EMBL/GenBank/DDBJ whole genome shotgun (WGS) entry which is preliminary data.</text>
</comment>
<name>A0A559KH66_9BACL</name>
<dbReference type="EMBL" id="VNJI01000002">
    <property type="protein sequence ID" value="TVY11461.1"/>
    <property type="molecule type" value="Genomic_DNA"/>
</dbReference>
<dbReference type="AlphaFoldDB" id="A0A559KH66"/>
<evidence type="ECO:0000313" key="2">
    <source>
        <dbReference type="Proteomes" id="UP000317036"/>
    </source>
</evidence>